<dbReference type="Proteomes" id="UP000185678">
    <property type="component" value="Unassembled WGS sequence"/>
</dbReference>
<organism evidence="2 3">
    <name type="scientific">Insolitispirillum peregrinum</name>
    <dbReference type="NCBI Taxonomy" id="80876"/>
    <lineage>
        <taxon>Bacteria</taxon>
        <taxon>Pseudomonadati</taxon>
        <taxon>Pseudomonadota</taxon>
        <taxon>Alphaproteobacteria</taxon>
        <taxon>Rhodospirillales</taxon>
        <taxon>Novispirillaceae</taxon>
        <taxon>Insolitispirillum</taxon>
    </lineage>
</organism>
<dbReference type="SMART" id="SM00100">
    <property type="entry name" value="cNMP"/>
    <property type="match status" value="1"/>
</dbReference>
<dbReference type="SUPFAM" id="SSF51206">
    <property type="entry name" value="cAMP-binding domain-like"/>
    <property type="match status" value="1"/>
</dbReference>
<dbReference type="PANTHER" id="PTHR23011:SF28">
    <property type="entry name" value="CYCLIC NUCLEOTIDE-BINDING DOMAIN CONTAINING PROTEIN"/>
    <property type="match status" value="1"/>
</dbReference>
<proteinExistence type="predicted"/>
<evidence type="ECO:0000259" key="1">
    <source>
        <dbReference type="PROSITE" id="PS50042"/>
    </source>
</evidence>
<dbReference type="RefSeq" id="WP_076398505.1">
    <property type="nucleotide sequence ID" value="NZ_FTOA01000001.1"/>
</dbReference>
<dbReference type="OrthoDB" id="9809206at2"/>
<dbReference type="STRING" id="80876.SAMN05421779_101469"/>
<gene>
    <name evidence="2" type="ORF">SAMN05421779_101469</name>
</gene>
<dbReference type="Gene3D" id="2.60.120.10">
    <property type="entry name" value="Jelly Rolls"/>
    <property type="match status" value="1"/>
</dbReference>
<dbReference type="PROSITE" id="PS50042">
    <property type="entry name" value="CNMP_BINDING_3"/>
    <property type="match status" value="1"/>
</dbReference>
<accession>A0A1N7IQG6</accession>
<evidence type="ECO:0000313" key="3">
    <source>
        <dbReference type="Proteomes" id="UP000185678"/>
    </source>
</evidence>
<reference evidence="2 3" key="1">
    <citation type="submission" date="2017-01" db="EMBL/GenBank/DDBJ databases">
        <authorList>
            <person name="Mah S.A."/>
            <person name="Swanson W.J."/>
            <person name="Moy G.W."/>
            <person name="Vacquier V.D."/>
        </authorList>
    </citation>
    <scope>NUCLEOTIDE SEQUENCE [LARGE SCALE GENOMIC DNA]</scope>
    <source>
        <strain evidence="2 3">DSM 11589</strain>
    </source>
</reference>
<dbReference type="Pfam" id="PF00027">
    <property type="entry name" value="cNMP_binding"/>
    <property type="match status" value="1"/>
</dbReference>
<dbReference type="EMBL" id="FTOA01000001">
    <property type="protein sequence ID" value="SIS39221.1"/>
    <property type="molecule type" value="Genomic_DNA"/>
</dbReference>
<dbReference type="PANTHER" id="PTHR23011">
    <property type="entry name" value="CYCLIC NUCLEOTIDE-BINDING DOMAIN CONTAINING PROTEIN"/>
    <property type="match status" value="1"/>
</dbReference>
<keyword evidence="3" id="KW-1185">Reference proteome</keyword>
<feature type="domain" description="Cyclic nucleotide-binding" evidence="1">
    <location>
        <begin position="8"/>
        <end position="112"/>
    </location>
</feature>
<dbReference type="InterPro" id="IPR018490">
    <property type="entry name" value="cNMP-bd_dom_sf"/>
</dbReference>
<dbReference type="InterPro" id="IPR014710">
    <property type="entry name" value="RmlC-like_jellyroll"/>
</dbReference>
<name>A0A1N7IQG6_9PROT</name>
<dbReference type="PRINTS" id="PR00103">
    <property type="entry name" value="CAMPKINASE"/>
</dbReference>
<evidence type="ECO:0000313" key="2">
    <source>
        <dbReference type="EMBL" id="SIS39221.1"/>
    </source>
</evidence>
<dbReference type="AlphaFoldDB" id="A0A1N7IQG6"/>
<dbReference type="InterPro" id="IPR000595">
    <property type="entry name" value="cNMP-bd_dom"/>
</dbReference>
<protein>
    <submittedName>
        <fullName evidence="2">Cyclic nucleotide-binding domain-containing protein</fullName>
    </submittedName>
</protein>
<sequence length="121" mass="13508">MAGETRFVDRKVFFPGQYIFRMGDVGDRAYLVQDGKVQIQRSKPDGSTVVLGELTKGGIFGEMALVDDQPRMACAVATEQTTLVVVGRDQFQSKLNAADPFIRALLKIFVRNIRAITDRHM</sequence>
<dbReference type="CDD" id="cd00038">
    <property type="entry name" value="CAP_ED"/>
    <property type="match status" value="1"/>
</dbReference>